<proteinExistence type="predicted"/>
<accession>A0ABV3ZPH6</accession>
<dbReference type="Pfam" id="PF13585">
    <property type="entry name" value="CHU_C"/>
    <property type="match status" value="1"/>
</dbReference>
<dbReference type="NCBIfam" id="TIGR04131">
    <property type="entry name" value="Bac_Flav_CTERM"/>
    <property type="match status" value="1"/>
</dbReference>
<name>A0ABV3ZPH6_9BACT</name>
<evidence type="ECO:0000313" key="2">
    <source>
        <dbReference type="Proteomes" id="UP001560573"/>
    </source>
</evidence>
<gene>
    <name evidence="1" type="ORF">QTN47_26770</name>
</gene>
<dbReference type="Proteomes" id="UP001560573">
    <property type="component" value="Unassembled WGS sequence"/>
</dbReference>
<evidence type="ECO:0000313" key="1">
    <source>
        <dbReference type="EMBL" id="MEX6691141.1"/>
    </source>
</evidence>
<dbReference type="EMBL" id="JAULBC010000014">
    <property type="protein sequence ID" value="MEX6691141.1"/>
    <property type="molecule type" value="Genomic_DNA"/>
</dbReference>
<protein>
    <submittedName>
        <fullName evidence="1">Gliding motility-associated C-terminal domain-containing protein</fullName>
    </submittedName>
</protein>
<comment type="caution">
    <text evidence="1">The sequence shown here is derived from an EMBL/GenBank/DDBJ whole genome shotgun (WGS) entry which is preliminary data.</text>
</comment>
<sequence length="408" mass="45512">MNVLSFTYRILTLLIFTGCFNGINAQLYIENADLTTLSDAVVFVNGDVQYAGSKEQSVLHDGLLELKGNWYNTAVKDKKVFADASAGNVLFSGALQTFNGFNTRFPNLTLTGTDKKQQFAPVEVRHVLDLTDRELDVNSNTATLLSDDLAAVKYVSGYVNTTAGNHGWLVRNMHHGSSYVFPLGDRNGSLFRFRPMVISAAKDGNIFGQFQDYNPSKDGFPASQKMPDIQVVNENWYHAVTTDAADGNSVNVLVTESSIADGGVYSKMVTWNNSKRMWENLPSTGAIPSLDYNTNDYIFKTSAAIAINNQLPVDINLAMEHHDEFYIPNVITPNGDGKNDTWKIKGLDLTAQNEVVIFNRWNNIVYETKNYTNTWDGKGLNAGTYFYILKIKKDGNEKVYKGFIMLMR</sequence>
<reference evidence="1 2" key="1">
    <citation type="submission" date="2023-07" db="EMBL/GenBank/DDBJ databases">
        <authorList>
            <person name="Lian W.-H."/>
        </authorList>
    </citation>
    <scope>NUCLEOTIDE SEQUENCE [LARGE SCALE GENOMIC DNA]</scope>
    <source>
        <strain evidence="1 2">SYSU DXS3180</strain>
    </source>
</reference>
<keyword evidence="2" id="KW-1185">Reference proteome</keyword>
<dbReference type="InterPro" id="IPR026341">
    <property type="entry name" value="T9SS_type_B"/>
</dbReference>
<dbReference type="RefSeq" id="WP_369332557.1">
    <property type="nucleotide sequence ID" value="NZ_JAULBC010000014.1"/>
</dbReference>
<organism evidence="1 2">
    <name type="scientific">Danxiaibacter flavus</name>
    <dbReference type="NCBI Taxonomy" id="3049108"/>
    <lineage>
        <taxon>Bacteria</taxon>
        <taxon>Pseudomonadati</taxon>
        <taxon>Bacteroidota</taxon>
        <taxon>Chitinophagia</taxon>
        <taxon>Chitinophagales</taxon>
        <taxon>Chitinophagaceae</taxon>
        <taxon>Danxiaibacter</taxon>
    </lineage>
</organism>